<proteinExistence type="predicted"/>
<gene>
    <name evidence="1" type="ORF">QNI16_20985</name>
</gene>
<evidence type="ECO:0000313" key="2">
    <source>
        <dbReference type="Proteomes" id="UP001241110"/>
    </source>
</evidence>
<dbReference type="Proteomes" id="UP001241110">
    <property type="component" value="Unassembled WGS sequence"/>
</dbReference>
<dbReference type="RefSeq" id="WP_313982444.1">
    <property type="nucleotide sequence ID" value="NZ_JASJOS010000009.1"/>
</dbReference>
<comment type="caution">
    <text evidence="1">The sequence shown here is derived from an EMBL/GenBank/DDBJ whole genome shotgun (WGS) entry which is preliminary data.</text>
</comment>
<name>A0AAE3QQF1_9BACT</name>
<accession>A0AAE3QQF1</accession>
<reference evidence="1" key="1">
    <citation type="submission" date="2023-05" db="EMBL/GenBank/DDBJ databases">
        <authorList>
            <person name="Zhang X."/>
        </authorList>
    </citation>
    <scope>NUCLEOTIDE SEQUENCE</scope>
    <source>
        <strain evidence="1">YF14B1</strain>
    </source>
</reference>
<protein>
    <submittedName>
        <fullName evidence="1">Uncharacterized protein</fullName>
    </submittedName>
</protein>
<dbReference type="EMBL" id="JASJOS010000009">
    <property type="protein sequence ID" value="MDJ1482991.1"/>
    <property type="molecule type" value="Genomic_DNA"/>
</dbReference>
<evidence type="ECO:0000313" key="1">
    <source>
        <dbReference type="EMBL" id="MDJ1482991.1"/>
    </source>
</evidence>
<sequence>MLEPTKHLSHSQSIDWESLAHKKLIPYELREEILIALSYFPELKDTQIDFVYVENIRSSIMQAQPKARTLFRKKHRRHYIIRISRYFHLSKTHMKIEDLPKDVLIGWIGHELGHVMDYLYRGRLGMARFGAGYVFSKKYIRKAERVADTYAVKRGLLDYILATKNFVLDHAELPAWYKNKIRRLYLSPDDVMALVTSSE</sequence>
<dbReference type="AlphaFoldDB" id="A0AAE3QQF1"/>
<organism evidence="1 2">
    <name type="scientific">Xanthocytophaga flava</name>
    <dbReference type="NCBI Taxonomy" id="3048013"/>
    <lineage>
        <taxon>Bacteria</taxon>
        <taxon>Pseudomonadati</taxon>
        <taxon>Bacteroidota</taxon>
        <taxon>Cytophagia</taxon>
        <taxon>Cytophagales</taxon>
        <taxon>Rhodocytophagaceae</taxon>
        <taxon>Xanthocytophaga</taxon>
    </lineage>
</organism>